<protein>
    <submittedName>
        <fullName evidence="5">Thymidylate synthase</fullName>
    </submittedName>
</protein>
<feature type="domain" description="Thymidylate synthase/dCMP hydroxymethylase" evidence="4">
    <location>
        <begin position="89"/>
        <end position="229"/>
    </location>
</feature>
<dbReference type="PIRSF" id="PIRSF036752">
    <property type="entry name" value="TSase_MJ051"/>
    <property type="match status" value="1"/>
</dbReference>
<dbReference type="Gene3D" id="3.30.572.10">
    <property type="entry name" value="Thymidylate synthase/dCMP hydroxymethylase domain"/>
    <property type="match status" value="1"/>
</dbReference>
<organism evidence="5 6">
    <name type="scientific">Methanobrevibacter gottschalkii</name>
    <dbReference type="NCBI Taxonomy" id="190974"/>
    <lineage>
        <taxon>Archaea</taxon>
        <taxon>Methanobacteriati</taxon>
        <taxon>Methanobacteriota</taxon>
        <taxon>Methanomada group</taxon>
        <taxon>Methanobacteria</taxon>
        <taxon>Methanobacteriales</taxon>
        <taxon>Methanobacteriaceae</taxon>
        <taxon>Methanobrevibacter</taxon>
    </lineage>
</organism>
<accession>A0A1H7GR19</accession>
<dbReference type="InterPro" id="IPR014620">
    <property type="entry name" value="Thymidylate_synthase_arc"/>
</dbReference>
<dbReference type="GO" id="GO:0005737">
    <property type="term" value="C:cytoplasm"/>
    <property type="evidence" value="ECO:0007669"/>
    <property type="project" value="InterPro"/>
</dbReference>
<keyword evidence="3" id="KW-0545">Nucleotide biosynthesis</keyword>
<evidence type="ECO:0000313" key="6">
    <source>
        <dbReference type="Proteomes" id="UP000199506"/>
    </source>
</evidence>
<dbReference type="GO" id="GO:0006235">
    <property type="term" value="P:dTTP biosynthetic process"/>
    <property type="evidence" value="ECO:0007669"/>
    <property type="project" value="InterPro"/>
</dbReference>
<dbReference type="InterPro" id="IPR036926">
    <property type="entry name" value="Thymidate_synth/dCMP_Mease_sf"/>
</dbReference>
<name>A0A1H7GR19_9EURY</name>
<dbReference type="STRING" id="190974.SAMN05216439_0879"/>
<dbReference type="GO" id="GO:0004799">
    <property type="term" value="F:thymidylate synthase activity"/>
    <property type="evidence" value="ECO:0007669"/>
    <property type="project" value="InterPro"/>
</dbReference>
<evidence type="ECO:0000259" key="4">
    <source>
        <dbReference type="Pfam" id="PF00303"/>
    </source>
</evidence>
<sequence>MLTINQCYLDFVDKILKQGKETYKDSNHHLIESLGNFYIIDDPLDLKFRAKYQHYTTKMMLDDIKSGKFDIEGCPIKSDALYEYVKSAENPDDQGFVYTYPNRIFAHFDVDQFNTMKKRILTATGSNRAVAVTIDPELDADREDIPCLQFLQCIVRDNELTIHCIFRSNDIFGAFYSNMFFIAYLGLKMKEEVNKEIVGEKLNFGGVHYHSTSGHIYNTDLKAARKLIKTNK</sequence>
<dbReference type="OrthoDB" id="50118at2157"/>
<dbReference type="AlphaFoldDB" id="A0A1H7GR19"/>
<evidence type="ECO:0000256" key="3">
    <source>
        <dbReference type="ARBA" id="ARBA00022727"/>
    </source>
</evidence>
<dbReference type="InterPro" id="IPR023451">
    <property type="entry name" value="Thymidate_synth/dCMP_Mease_dom"/>
</dbReference>
<evidence type="ECO:0000313" key="5">
    <source>
        <dbReference type="EMBL" id="SEK40511.1"/>
    </source>
</evidence>
<dbReference type="EMBL" id="FOAK01000002">
    <property type="protein sequence ID" value="SEK40511.1"/>
    <property type="molecule type" value="Genomic_DNA"/>
</dbReference>
<evidence type="ECO:0000256" key="1">
    <source>
        <dbReference type="ARBA" id="ARBA00022490"/>
    </source>
</evidence>
<dbReference type="SUPFAM" id="SSF55831">
    <property type="entry name" value="Thymidylate synthase/dCMP hydroxymethylase"/>
    <property type="match status" value="1"/>
</dbReference>
<dbReference type="Pfam" id="PF00303">
    <property type="entry name" value="Thymidylat_synt"/>
    <property type="match status" value="1"/>
</dbReference>
<gene>
    <name evidence="5" type="ORF">SAMN05216439_0879</name>
</gene>
<reference evidence="5 6" key="1">
    <citation type="submission" date="2016-10" db="EMBL/GenBank/DDBJ databases">
        <authorList>
            <person name="de Groot N.N."/>
        </authorList>
    </citation>
    <scope>NUCLEOTIDE SEQUENCE [LARGE SCALE GENOMIC DNA]</scope>
    <source>
        <strain evidence="5 6">DSM 11978</strain>
    </source>
</reference>
<dbReference type="RefSeq" id="WP_069575214.1">
    <property type="nucleotide sequence ID" value="NZ_FOAK01000002.1"/>
</dbReference>
<keyword evidence="2" id="KW-0808">Transferase</keyword>
<dbReference type="Proteomes" id="UP000199506">
    <property type="component" value="Unassembled WGS sequence"/>
</dbReference>
<evidence type="ECO:0000256" key="2">
    <source>
        <dbReference type="ARBA" id="ARBA00022679"/>
    </source>
</evidence>
<keyword evidence="1" id="KW-0963">Cytoplasm</keyword>
<proteinExistence type="predicted"/>